<keyword evidence="7" id="KW-0436">Ligase</keyword>
<dbReference type="FunFam" id="3.90.650.10:FF:000011">
    <property type="entry name" value="Phosphoribosylformylglycinamidine cyclo-ligase"/>
    <property type="match status" value="1"/>
</dbReference>
<dbReference type="AlphaFoldDB" id="A0A381PGI4"/>
<evidence type="ECO:0000259" key="15">
    <source>
        <dbReference type="Pfam" id="PF00586"/>
    </source>
</evidence>
<protein>
    <recommendedName>
        <fullName evidence="5">Phosphoribosylformylglycinamidine cyclo-ligase</fullName>
        <ecNumber evidence="4">6.3.3.1</ecNumber>
    </recommendedName>
    <alternativeName>
        <fullName evidence="12">AIR synthase</fullName>
    </alternativeName>
    <alternativeName>
        <fullName evidence="13">AIRS</fullName>
    </alternativeName>
    <alternativeName>
        <fullName evidence="11">Phosphoribosyl-aminoimidazole synthetase</fullName>
    </alternativeName>
</protein>
<name>A0A381PGI4_9ZZZZ</name>
<evidence type="ECO:0000256" key="11">
    <source>
        <dbReference type="ARBA" id="ARBA00031908"/>
    </source>
</evidence>
<sequence>MDYRSAGVDLDAAERVVEGLKSLVAATRDEHTLSALGQFGGLYAVPGNVANPVLVSSTDSVGTKVKVAFMSGRHETVGQDLVNHCVDDILVQGARPLFFLDYIGCGGMDELVVPRIVSGVATACKENGCALLGGETAEMPDLYDKDEYDLAGFIVGIVERDKVLDGSRVRAGDVLIGLGSTGIHTSGYTLARKIVFEAMGLSIDDDFPESGRSVADVLLDVHRSYLPALSNALDAGLVRGLAHITGGGIPGNLPRTLGSDLGAVIDLASWEVPNVFQVLEEGGGVDRDEMLRVFNMGVGMIVVVAPEDVDGVLEGLIQSDTPAWVMGDVEAGEGVRWA</sequence>
<comment type="subcellular location">
    <subcellularLocation>
        <location evidence="1">Cytoplasm</location>
    </subcellularLocation>
</comment>
<dbReference type="EMBL" id="UINC01000975">
    <property type="protein sequence ID" value="SUZ66092.1"/>
    <property type="molecule type" value="Genomic_DNA"/>
</dbReference>
<reference evidence="17" key="1">
    <citation type="submission" date="2018-05" db="EMBL/GenBank/DDBJ databases">
        <authorList>
            <person name="Lanie J.A."/>
            <person name="Ng W.-L."/>
            <person name="Kazmierczak K.M."/>
            <person name="Andrzejewski T.M."/>
            <person name="Davidsen T.M."/>
            <person name="Wayne K.J."/>
            <person name="Tettelin H."/>
            <person name="Glass J.I."/>
            <person name="Rusch D."/>
            <person name="Podicherti R."/>
            <person name="Tsui H.-C.T."/>
            <person name="Winkler M.E."/>
        </authorList>
    </citation>
    <scope>NUCLEOTIDE SEQUENCE</scope>
</reference>
<comment type="catalytic activity">
    <reaction evidence="14">
        <text>2-formamido-N(1)-(5-O-phospho-beta-D-ribosyl)acetamidine + ATP = 5-amino-1-(5-phospho-beta-D-ribosyl)imidazole + ADP + phosphate + H(+)</text>
        <dbReference type="Rhea" id="RHEA:23032"/>
        <dbReference type="ChEBI" id="CHEBI:15378"/>
        <dbReference type="ChEBI" id="CHEBI:30616"/>
        <dbReference type="ChEBI" id="CHEBI:43474"/>
        <dbReference type="ChEBI" id="CHEBI:137981"/>
        <dbReference type="ChEBI" id="CHEBI:147287"/>
        <dbReference type="ChEBI" id="CHEBI:456216"/>
        <dbReference type="EC" id="6.3.3.1"/>
    </reaction>
</comment>
<evidence type="ECO:0000313" key="17">
    <source>
        <dbReference type="EMBL" id="SUZ66092.1"/>
    </source>
</evidence>
<evidence type="ECO:0000256" key="7">
    <source>
        <dbReference type="ARBA" id="ARBA00022598"/>
    </source>
</evidence>
<evidence type="ECO:0000256" key="14">
    <source>
        <dbReference type="ARBA" id="ARBA00049057"/>
    </source>
</evidence>
<evidence type="ECO:0000256" key="4">
    <source>
        <dbReference type="ARBA" id="ARBA00013047"/>
    </source>
</evidence>
<accession>A0A381PGI4</accession>
<evidence type="ECO:0000256" key="6">
    <source>
        <dbReference type="ARBA" id="ARBA00022490"/>
    </source>
</evidence>
<dbReference type="GO" id="GO:0005524">
    <property type="term" value="F:ATP binding"/>
    <property type="evidence" value="ECO:0007669"/>
    <property type="project" value="UniProtKB-KW"/>
</dbReference>
<evidence type="ECO:0000256" key="8">
    <source>
        <dbReference type="ARBA" id="ARBA00022741"/>
    </source>
</evidence>
<keyword evidence="9" id="KW-0658">Purine biosynthesis</keyword>
<dbReference type="UniPathway" id="UPA00074">
    <property type="reaction ID" value="UER00129"/>
</dbReference>
<evidence type="ECO:0000256" key="9">
    <source>
        <dbReference type="ARBA" id="ARBA00022755"/>
    </source>
</evidence>
<evidence type="ECO:0000256" key="10">
    <source>
        <dbReference type="ARBA" id="ARBA00022840"/>
    </source>
</evidence>
<dbReference type="GO" id="GO:0004641">
    <property type="term" value="F:phosphoribosylformylglycinamidine cyclo-ligase activity"/>
    <property type="evidence" value="ECO:0007669"/>
    <property type="project" value="UniProtKB-EC"/>
</dbReference>
<dbReference type="EC" id="6.3.3.1" evidence="4"/>
<comment type="similarity">
    <text evidence="3">Belongs to the AIR synthase family.</text>
</comment>
<evidence type="ECO:0000256" key="3">
    <source>
        <dbReference type="ARBA" id="ARBA00010280"/>
    </source>
</evidence>
<evidence type="ECO:0000259" key="16">
    <source>
        <dbReference type="Pfam" id="PF02769"/>
    </source>
</evidence>
<proteinExistence type="inferred from homology"/>
<dbReference type="GO" id="GO:0005829">
    <property type="term" value="C:cytosol"/>
    <property type="evidence" value="ECO:0007669"/>
    <property type="project" value="TreeGrafter"/>
</dbReference>
<dbReference type="FunFam" id="3.30.1330.10:FF:000001">
    <property type="entry name" value="Phosphoribosylformylglycinamidine cyclo-ligase"/>
    <property type="match status" value="1"/>
</dbReference>
<organism evidence="17">
    <name type="scientific">marine metagenome</name>
    <dbReference type="NCBI Taxonomy" id="408172"/>
    <lineage>
        <taxon>unclassified sequences</taxon>
        <taxon>metagenomes</taxon>
        <taxon>ecological metagenomes</taxon>
    </lineage>
</organism>
<dbReference type="GO" id="GO:0004637">
    <property type="term" value="F:phosphoribosylamine-glycine ligase activity"/>
    <property type="evidence" value="ECO:0007669"/>
    <property type="project" value="TreeGrafter"/>
</dbReference>
<evidence type="ECO:0000256" key="2">
    <source>
        <dbReference type="ARBA" id="ARBA00004686"/>
    </source>
</evidence>
<evidence type="ECO:0000256" key="1">
    <source>
        <dbReference type="ARBA" id="ARBA00004496"/>
    </source>
</evidence>
<dbReference type="SUPFAM" id="SSF56042">
    <property type="entry name" value="PurM C-terminal domain-like"/>
    <property type="match status" value="1"/>
</dbReference>
<evidence type="ECO:0000256" key="13">
    <source>
        <dbReference type="ARBA" id="ARBA00033093"/>
    </source>
</evidence>
<dbReference type="PANTHER" id="PTHR10520">
    <property type="entry name" value="TRIFUNCTIONAL PURINE BIOSYNTHETIC PROTEIN ADENOSINE-3-RELATED"/>
    <property type="match status" value="1"/>
</dbReference>
<dbReference type="InterPro" id="IPR004733">
    <property type="entry name" value="PurM_cligase"/>
</dbReference>
<dbReference type="InterPro" id="IPR036921">
    <property type="entry name" value="PurM-like_N_sf"/>
</dbReference>
<feature type="domain" description="PurM-like N-terminal" evidence="15">
    <location>
        <begin position="53"/>
        <end position="158"/>
    </location>
</feature>
<dbReference type="InterPro" id="IPR036676">
    <property type="entry name" value="PurM-like_C_sf"/>
</dbReference>
<dbReference type="GO" id="GO:0046084">
    <property type="term" value="P:adenine biosynthetic process"/>
    <property type="evidence" value="ECO:0007669"/>
    <property type="project" value="TreeGrafter"/>
</dbReference>
<dbReference type="HAMAP" id="MF_00741">
    <property type="entry name" value="AIRS"/>
    <property type="match status" value="1"/>
</dbReference>
<dbReference type="Gene3D" id="3.30.1330.10">
    <property type="entry name" value="PurM-like, N-terminal domain"/>
    <property type="match status" value="1"/>
</dbReference>
<evidence type="ECO:0000256" key="12">
    <source>
        <dbReference type="ARBA" id="ARBA00032931"/>
    </source>
</evidence>
<feature type="domain" description="PurM-like C-terminal" evidence="16">
    <location>
        <begin position="170"/>
        <end position="335"/>
    </location>
</feature>
<comment type="pathway">
    <text evidence="2">Purine metabolism; IMP biosynthesis via de novo pathway; 5-amino-1-(5-phospho-D-ribosyl)imidazole from N(2)-formyl-N(1)-(5-phospho-D-ribosyl)glycinamide: step 2/2.</text>
</comment>
<dbReference type="SUPFAM" id="SSF55326">
    <property type="entry name" value="PurM N-terminal domain-like"/>
    <property type="match status" value="1"/>
</dbReference>
<keyword evidence="6" id="KW-0963">Cytoplasm</keyword>
<dbReference type="Gene3D" id="3.90.650.10">
    <property type="entry name" value="PurM-like C-terminal domain"/>
    <property type="match status" value="1"/>
</dbReference>
<dbReference type="CDD" id="cd02196">
    <property type="entry name" value="PurM"/>
    <property type="match status" value="1"/>
</dbReference>
<dbReference type="InterPro" id="IPR016188">
    <property type="entry name" value="PurM-like_N"/>
</dbReference>
<keyword evidence="8" id="KW-0547">Nucleotide-binding</keyword>
<evidence type="ECO:0000256" key="5">
    <source>
        <dbReference type="ARBA" id="ARBA00020367"/>
    </source>
</evidence>
<dbReference type="GO" id="GO:0006189">
    <property type="term" value="P:'de novo' IMP biosynthetic process"/>
    <property type="evidence" value="ECO:0007669"/>
    <property type="project" value="UniProtKB-UniPathway"/>
</dbReference>
<dbReference type="Pfam" id="PF02769">
    <property type="entry name" value="AIRS_C"/>
    <property type="match status" value="1"/>
</dbReference>
<gene>
    <name evidence="17" type="ORF">METZ01_LOCUS18946</name>
</gene>
<dbReference type="NCBIfam" id="TIGR00878">
    <property type="entry name" value="purM"/>
    <property type="match status" value="1"/>
</dbReference>
<dbReference type="Pfam" id="PF00586">
    <property type="entry name" value="AIRS"/>
    <property type="match status" value="1"/>
</dbReference>
<dbReference type="PANTHER" id="PTHR10520:SF12">
    <property type="entry name" value="TRIFUNCTIONAL PURINE BIOSYNTHETIC PROTEIN ADENOSINE-3"/>
    <property type="match status" value="1"/>
</dbReference>
<keyword evidence="10" id="KW-0067">ATP-binding</keyword>
<dbReference type="InterPro" id="IPR010918">
    <property type="entry name" value="PurM-like_C_dom"/>
</dbReference>